<keyword evidence="5" id="KW-0156">Chromatin regulator</keyword>
<dbReference type="PANTHER" id="PTHR48252">
    <property type="entry name" value="HISTONE DEACETYLASE 2-RELATED"/>
    <property type="match status" value="1"/>
</dbReference>
<evidence type="ECO:0000313" key="10">
    <source>
        <dbReference type="EMBL" id="EDO26214.1"/>
    </source>
</evidence>
<evidence type="ECO:0000256" key="7">
    <source>
        <dbReference type="ARBA" id="ARBA00023163"/>
    </source>
</evidence>
<dbReference type="eggNOG" id="KOG1342">
    <property type="taxonomic scope" value="Eukaryota"/>
</dbReference>
<dbReference type="PhylomeDB" id="A7TCK7"/>
<dbReference type="InterPro" id="IPR023696">
    <property type="entry name" value="Ureohydrolase_dom_sf"/>
</dbReference>
<dbReference type="SUPFAM" id="SSF52768">
    <property type="entry name" value="Arginase/deacetylase"/>
    <property type="match status" value="1"/>
</dbReference>
<evidence type="ECO:0000256" key="2">
    <source>
        <dbReference type="ARBA" id="ARBA00005947"/>
    </source>
</evidence>
<evidence type="ECO:0000256" key="4">
    <source>
        <dbReference type="ARBA" id="ARBA00022801"/>
    </source>
</evidence>
<dbReference type="InterPro" id="IPR023801">
    <property type="entry name" value="His_deacetylse_dom"/>
</dbReference>
<comment type="similarity">
    <text evidence="2">Belongs to the histone deacetylase family.</text>
</comment>
<keyword evidence="7" id="KW-0804">Transcription</keyword>
<dbReference type="STRING" id="45351.A7TCK7"/>
<keyword evidence="8" id="KW-0539">Nucleus</keyword>
<dbReference type="Proteomes" id="UP000001593">
    <property type="component" value="Unassembled WGS sequence"/>
</dbReference>
<protein>
    <recommendedName>
        <fullName evidence="9">Histone deacetylase domain-containing protein</fullName>
    </recommendedName>
</protein>
<dbReference type="AlphaFoldDB" id="A7TCK7"/>
<dbReference type="Gene3D" id="3.40.800.20">
    <property type="entry name" value="Histone deacetylase domain"/>
    <property type="match status" value="1"/>
</dbReference>
<comment type="subcellular location">
    <subcellularLocation>
        <location evidence="1">Nucleus</location>
    </subcellularLocation>
</comment>
<dbReference type="FunFam" id="3.40.800.20:FF:000035">
    <property type="entry name" value="Histone deacetylase 17"/>
    <property type="match status" value="1"/>
</dbReference>
<evidence type="ECO:0000259" key="9">
    <source>
        <dbReference type="Pfam" id="PF00850"/>
    </source>
</evidence>
<dbReference type="EMBL" id="DS476496">
    <property type="protein sequence ID" value="EDO26214.1"/>
    <property type="molecule type" value="Genomic_DNA"/>
</dbReference>
<name>A7TCK7_NEMVE</name>
<evidence type="ECO:0000313" key="11">
    <source>
        <dbReference type="Proteomes" id="UP000001593"/>
    </source>
</evidence>
<reference evidence="10 11" key="1">
    <citation type="journal article" date="2007" name="Science">
        <title>Sea anemone genome reveals ancestral eumetazoan gene repertoire and genomic organization.</title>
        <authorList>
            <person name="Putnam N.H."/>
            <person name="Srivastava M."/>
            <person name="Hellsten U."/>
            <person name="Dirks B."/>
            <person name="Chapman J."/>
            <person name="Salamov A."/>
            <person name="Terry A."/>
            <person name="Shapiro H."/>
            <person name="Lindquist E."/>
            <person name="Kapitonov V.V."/>
            <person name="Jurka J."/>
            <person name="Genikhovich G."/>
            <person name="Grigoriev I.V."/>
            <person name="Lucas S.M."/>
            <person name="Steele R.E."/>
            <person name="Finnerty J.R."/>
            <person name="Technau U."/>
            <person name="Martindale M.Q."/>
            <person name="Rokhsar D.S."/>
        </authorList>
    </citation>
    <scope>NUCLEOTIDE SEQUENCE [LARGE SCALE GENOMIC DNA]</scope>
    <source>
        <strain evidence="11">CH2 X CH6</strain>
    </source>
</reference>
<evidence type="ECO:0000256" key="1">
    <source>
        <dbReference type="ARBA" id="ARBA00004123"/>
    </source>
</evidence>
<gene>
    <name evidence="10" type="ORF">NEMVEDRAFT_v1g225284</name>
</gene>
<accession>A7TCK7</accession>
<dbReference type="GO" id="GO:0006325">
    <property type="term" value="P:chromatin organization"/>
    <property type="evidence" value="ECO:0007669"/>
    <property type="project" value="UniProtKB-KW"/>
</dbReference>
<dbReference type="PANTHER" id="PTHR48252:SF77">
    <property type="entry name" value="HISTONE DEACETYLASE DOMAIN-CONTAINING PROTEIN"/>
    <property type="match status" value="1"/>
</dbReference>
<dbReference type="Pfam" id="PF00850">
    <property type="entry name" value="Hist_deacetyl"/>
    <property type="match status" value="1"/>
</dbReference>
<dbReference type="InterPro" id="IPR037138">
    <property type="entry name" value="His_deacetylse_dom_sf"/>
</dbReference>
<organism evidence="10 11">
    <name type="scientific">Nematostella vectensis</name>
    <name type="common">Starlet sea anemone</name>
    <dbReference type="NCBI Taxonomy" id="45351"/>
    <lineage>
        <taxon>Eukaryota</taxon>
        <taxon>Metazoa</taxon>
        <taxon>Cnidaria</taxon>
        <taxon>Anthozoa</taxon>
        <taxon>Hexacorallia</taxon>
        <taxon>Actiniaria</taxon>
        <taxon>Edwardsiidae</taxon>
        <taxon>Nematostella</taxon>
    </lineage>
</organism>
<keyword evidence="11" id="KW-1185">Reference proteome</keyword>
<dbReference type="KEGG" id="nve:5496587"/>
<evidence type="ECO:0000256" key="5">
    <source>
        <dbReference type="ARBA" id="ARBA00022853"/>
    </source>
</evidence>
<keyword evidence="3" id="KW-0678">Repressor</keyword>
<dbReference type="HOGENOM" id="CLU_007727_7_4_1"/>
<dbReference type="GO" id="GO:0005634">
    <property type="term" value="C:nucleus"/>
    <property type="evidence" value="ECO:0007669"/>
    <property type="project" value="UniProtKB-SubCell"/>
</dbReference>
<evidence type="ECO:0000256" key="3">
    <source>
        <dbReference type="ARBA" id="ARBA00022491"/>
    </source>
</evidence>
<dbReference type="InParanoid" id="A7TCK7"/>
<proteinExistence type="inferred from homology"/>
<feature type="non-terminal residue" evidence="10">
    <location>
        <position position="131"/>
    </location>
</feature>
<dbReference type="GO" id="GO:0016787">
    <property type="term" value="F:hydrolase activity"/>
    <property type="evidence" value="ECO:0007669"/>
    <property type="project" value="UniProtKB-KW"/>
</dbReference>
<keyword evidence="6" id="KW-0805">Transcription regulation</keyword>
<sequence>VMSRVKAKFKPDAIVCQCGVDSLAGDPMKAFNLTQFAVGRCVKYLQGWNLPMLVLGGGGYNMVNTSRCWTYVTGVILDRPLPRDIPEHEHFLSYGPSYQLDIAPSLQADLNSPEDIKNTIRKAYGYLQNIT</sequence>
<feature type="domain" description="Histone deacetylase" evidence="9">
    <location>
        <begin position="2"/>
        <end position="74"/>
    </location>
</feature>
<keyword evidence="4" id="KW-0378">Hydrolase</keyword>
<evidence type="ECO:0000256" key="8">
    <source>
        <dbReference type="ARBA" id="ARBA00023242"/>
    </source>
</evidence>
<evidence type="ECO:0000256" key="6">
    <source>
        <dbReference type="ARBA" id="ARBA00023015"/>
    </source>
</evidence>